<dbReference type="Pfam" id="PF01399">
    <property type="entry name" value="PCI"/>
    <property type="match status" value="1"/>
</dbReference>
<feature type="non-terminal residue" evidence="3">
    <location>
        <position position="345"/>
    </location>
</feature>
<protein>
    <recommendedName>
        <fullName evidence="2">PCI domain-containing protein</fullName>
    </recommendedName>
</protein>
<dbReference type="Proteomes" id="UP000094112">
    <property type="component" value="Unassembled WGS sequence"/>
</dbReference>
<evidence type="ECO:0000259" key="2">
    <source>
        <dbReference type="PROSITE" id="PS50250"/>
    </source>
</evidence>
<dbReference type="GeneID" id="30198055"/>
<dbReference type="STRING" id="683960.A0A1E3P3W6"/>
<dbReference type="PROSITE" id="PS50250">
    <property type="entry name" value="PCI"/>
    <property type="match status" value="1"/>
</dbReference>
<reference evidence="3 4" key="1">
    <citation type="journal article" date="2016" name="Proc. Natl. Acad. Sci. U.S.A.">
        <title>Comparative genomics of biotechnologically important yeasts.</title>
        <authorList>
            <person name="Riley R."/>
            <person name="Haridas S."/>
            <person name="Wolfe K.H."/>
            <person name="Lopes M.R."/>
            <person name="Hittinger C.T."/>
            <person name="Goeker M."/>
            <person name="Salamov A.A."/>
            <person name="Wisecaver J.H."/>
            <person name="Long T.M."/>
            <person name="Calvey C.H."/>
            <person name="Aerts A.L."/>
            <person name="Barry K.W."/>
            <person name="Choi C."/>
            <person name="Clum A."/>
            <person name="Coughlan A.Y."/>
            <person name="Deshpande S."/>
            <person name="Douglass A.P."/>
            <person name="Hanson S.J."/>
            <person name="Klenk H.-P."/>
            <person name="LaButti K.M."/>
            <person name="Lapidus A."/>
            <person name="Lindquist E.A."/>
            <person name="Lipzen A.M."/>
            <person name="Meier-Kolthoff J.P."/>
            <person name="Ohm R.A."/>
            <person name="Otillar R.P."/>
            <person name="Pangilinan J.L."/>
            <person name="Peng Y."/>
            <person name="Rokas A."/>
            <person name="Rosa C.A."/>
            <person name="Scheuner C."/>
            <person name="Sibirny A.A."/>
            <person name="Slot J.C."/>
            <person name="Stielow J.B."/>
            <person name="Sun H."/>
            <person name="Kurtzman C.P."/>
            <person name="Blackwell M."/>
            <person name="Grigoriev I.V."/>
            <person name="Jeffries T.W."/>
        </authorList>
    </citation>
    <scope>NUCLEOTIDE SEQUENCE [LARGE SCALE GENOMIC DNA]</scope>
    <source>
        <strain evidence="4">ATCC 58044 / CBS 1984 / NCYC 433 / NRRL Y-366-8</strain>
    </source>
</reference>
<feature type="non-terminal residue" evidence="3">
    <location>
        <position position="1"/>
    </location>
</feature>
<evidence type="ECO:0000313" key="4">
    <source>
        <dbReference type="Proteomes" id="UP000094112"/>
    </source>
</evidence>
<dbReference type="PANTHER" id="PTHR12732">
    <property type="entry name" value="UNCHARACTERIZED PROTEASOME COMPONENT REGION PCI-CONTAINING"/>
    <property type="match status" value="1"/>
</dbReference>
<dbReference type="InterPro" id="IPR036388">
    <property type="entry name" value="WH-like_DNA-bd_sf"/>
</dbReference>
<dbReference type="Gene3D" id="1.10.10.10">
    <property type="entry name" value="Winged helix-like DNA-binding domain superfamily/Winged helix DNA-binding domain"/>
    <property type="match status" value="1"/>
</dbReference>
<accession>A0A1E3P3W6</accession>
<dbReference type="EMBL" id="KV454210">
    <property type="protein sequence ID" value="ODQ59592.1"/>
    <property type="molecule type" value="Genomic_DNA"/>
</dbReference>
<evidence type="ECO:0000256" key="1">
    <source>
        <dbReference type="ARBA" id="ARBA00025771"/>
    </source>
</evidence>
<comment type="similarity">
    <text evidence="1">Belongs to the CSN12 family.</text>
</comment>
<proteinExistence type="inferred from homology"/>
<dbReference type="GO" id="GO:0003690">
    <property type="term" value="F:double-stranded DNA binding"/>
    <property type="evidence" value="ECO:0007669"/>
    <property type="project" value="InterPro"/>
</dbReference>
<organism evidence="3 4">
    <name type="scientific">Wickerhamomyces anomalus (strain ATCC 58044 / CBS 1984 / NCYC 433 / NRRL Y-366-8)</name>
    <name type="common">Yeast</name>
    <name type="synonym">Hansenula anomala</name>
    <dbReference type="NCBI Taxonomy" id="683960"/>
    <lineage>
        <taxon>Eukaryota</taxon>
        <taxon>Fungi</taxon>
        <taxon>Dikarya</taxon>
        <taxon>Ascomycota</taxon>
        <taxon>Saccharomycotina</taxon>
        <taxon>Saccharomycetes</taxon>
        <taxon>Phaffomycetales</taxon>
        <taxon>Wickerhamomycetaceae</taxon>
        <taxon>Wickerhamomyces</taxon>
    </lineage>
</organism>
<dbReference type="SMART" id="SM00753">
    <property type="entry name" value="PAM"/>
    <property type="match status" value="1"/>
</dbReference>
<dbReference type="RefSeq" id="XP_019038799.1">
    <property type="nucleotide sequence ID" value="XM_019180809.1"/>
</dbReference>
<gene>
    <name evidence="3" type="ORF">WICANDRAFT_18875</name>
</gene>
<evidence type="ECO:0000313" key="3">
    <source>
        <dbReference type="EMBL" id="ODQ59592.1"/>
    </source>
</evidence>
<dbReference type="AlphaFoldDB" id="A0A1E3P3W6"/>
<dbReference type="InterPro" id="IPR045114">
    <property type="entry name" value="Csn12-like"/>
</dbReference>
<dbReference type="InterPro" id="IPR000717">
    <property type="entry name" value="PCI_dom"/>
</dbReference>
<dbReference type="GO" id="GO:0003723">
    <property type="term" value="F:RNA binding"/>
    <property type="evidence" value="ECO:0007669"/>
    <property type="project" value="InterPro"/>
</dbReference>
<dbReference type="OrthoDB" id="10252687at2759"/>
<feature type="domain" description="PCI" evidence="2">
    <location>
        <begin position="155"/>
        <end position="342"/>
    </location>
</feature>
<dbReference type="PANTHER" id="PTHR12732:SF0">
    <property type="entry name" value="PCI DOMAIN-CONTAINING PROTEIN 2"/>
    <property type="match status" value="1"/>
</dbReference>
<sequence length="345" mass="40290">SFNTGNELLKNLNRFAEQKTNWIVKSLIVITKNLITYAIKADEYIEKNPTVYLSRKNLGDFEHESCLIKAARTIHNSFKLCLNDRNEEIYQSRRNSVYFFVGQELKIYFNLQNRDLAKNMEKVLISKQQDLPDLSSIDKSQAITYLYYSGAIACGEGDFKTAYLKFKYAFQLCSKNDLKHKESILIYLIPLKFLITKKYPNLIKLRLFRKNYEIYQPILSSLLIGDLKNFDKNFNQFEKFFLKKNLYLVLEKLRTFVVLKLIKKIYRLEGSSSHLKIPIIARGLEFSINHINNENLTRKKNAISIFSTDEAECILANLIYSGYMKGYLSHTNGILVLSKKDPFPK</sequence>
<keyword evidence="4" id="KW-1185">Reference proteome</keyword>
<name>A0A1E3P3W6_WICAA</name>